<evidence type="ECO:0000256" key="1">
    <source>
        <dbReference type="SAM" id="Coils"/>
    </source>
</evidence>
<dbReference type="SUPFAM" id="SSF48371">
    <property type="entry name" value="ARM repeat"/>
    <property type="match status" value="1"/>
</dbReference>
<dbReference type="Proteomes" id="UP000326354">
    <property type="component" value="Chromosome"/>
</dbReference>
<protein>
    <recommendedName>
        <fullName evidence="3">DUF1570 domain-containing protein</fullName>
    </recommendedName>
</protein>
<keyword evidence="2" id="KW-0472">Membrane</keyword>
<dbReference type="OrthoDB" id="241860at2"/>
<evidence type="ECO:0000313" key="5">
    <source>
        <dbReference type="Proteomes" id="UP000326354"/>
    </source>
</evidence>
<reference evidence="4 5" key="1">
    <citation type="submission" date="2019-08" db="EMBL/GenBank/DDBJ databases">
        <title>Complete genome sequence of Candidatus Uab amorphum.</title>
        <authorList>
            <person name="Shiratori T."/>
            <person name="Suzuki S."/>
            <person name="Kakizawa Y."/>
            <person name="Ishida K."/>
        </authorList>
    </citation>
    <scope>NUCLEOTIDE SEQUENCE [LARGE SCALE GENOMIC DNA]</scope>
    <source>
        <strain evidence="4 5">SRT547</strain>
    </source>
</reference>
<dbReference type="KEGG" id="uam:UABAM_05196"/>
<feature type="transmembrane region" description="Helical" evidence="2">
    <location>
        <begin position="25"/>
        <end position="44"/>
    </location>
</feature>
<accession>A0A5S9IRJ1</accession>
<dbReference type="Gene3D" id="1.25.10.10">
    <property type="entry name" value="Leucine-rich Repeat Variant"/>
    <property type="match status" value="1"/>
</dbReference>
<name>A0A5S9IRJ1_UABAM</name>
<dbReference type="InterPro" id="IPR011989">
    <property type="entry name" value="ARM-like"/>
</dbReference>
<feature type="domain" description="DUF1570" evidence="3">
    <location>
        <begin position="827"/>
        <end position="915"/>
    </location>
</feature>
<dbReference type="Pfam" id="PF07607">
    <property type="entry name" value="DUF1570"/>
    <property type="match status" value="1"/>
</dbReference>
<dbReference type="AlphaFoldDB" id="A0A5S9IRJ1"/>
<gene>
    <name evidence="4" type="ORF">UABAM_05196</name>
</gene>
<organism evidence="4 5">
    <name type="scientific">Uabimicrobium amorphum</name>
    <dbReference type="NCBI Taxonomy" id="2596890"/>
    <lineage>
        <taxon>Bacteria</taxon>
        <taxon>Pseudomonadati</taxon>
        <taxon>Planctomycetota</taxon>
        <taxon>Candidatus Uabimicrobiia</taxon>
        <taxon>Candidatus Uabimicrobiales</taxon>
        <taxon>Candidatus Uabimicrobiaceae</taxon>
        <taxon>Candidatus Uabimicrobium</taxon>
    </lineage>
</organism>
<sequence>MGIDNQKQSVVPVIKQVLMKHKERIIFGCVALVAAVYFLVPASMSTLQEQLLSDDRVVQKNALDELKNRGEEAIPYLMYGLNHPKSRVRNQIVKHIRKYPGSASFYLTDVVEDPSSIYNHQAKLSAVRALGSMRGDVESLLQRLVANSSTHEDLKQEAMGSLVKLKPRIYEKIYFYMDGRWSRANELMKQGYIRIEDGWVSVQSKFFAVEKNLNEAAAARDNLKTAQEQIIRDIQNNHTIEFDRYLADWQAMFAMYEGANTTFVSLLKSLTIRSKKAEKTYSNMMKEHLEELHSETTSFVDRLTELNQEGLVTRVLEKQTRHFSAVSKFVLFQYIKWNDFDAQMARCKKNYYELSRKNTLFMYLDYKFFGISRDKAQQNKIAHSIENIIRETNIYYKISSQTPQRDSARHWLNCRYREVDMGSYDKDRPYVRRVRVLCHFSYWVNGNEVLNWERVISSSHQLSLPKEREIDDDQKAILHVARKDFQQKLEKWTPESFSLETLAVKKAPRIKMYGQSSVDVVYMKNGRKLKGLIAKENSKGLDLIMLSSKAGITSSLKIKIAKRKVKKIKRLAKDIRRLRLQDIRTSEKPLIVDEQKSNAINVEKTNSEYSRACLLYPSKYFMLYSDTPQEFVPQIAFRIEVAFAAYQQYFPIKRNTNKKIDIHVFTSTTKYQKITKETVNDAVYNRVKNHIIARCNLDNYRKYLKDSKKDNKDAKDEIKKHNEALAELNKELSSKRATFKQLDKQLARGKISQRDYNDAYRNTRIEIDRLNSQIKKIERLKAKLGGKLTSDRSSSRDRLDFIESMMRMIYREMFIAYTKNYLFTEEKVVYTPRWFLEGFAQYFEDLYLSGERVILGKRDKDRTNYFNQVAGRDELSLQKLLAAGDNDFVVTSRENIKSSDTYYIQSWGVAYYITTLTNMKRNDIFTPYIDNIWRGKDQEQAFTELVGIPMTKFRRKLFEFYRD</sequence>
<evidence type="ECO:0000313" key="4">
    <source>
        <dbReference type="EMBL" id="BBM86808.1"/>
    </source>
</evidence>
<keyword evidence="5" id="KW-1185">Reference proteome</keyword>
<dbReference type="RefSeq" id="WP_151970849.1">
    <property type="nucleotide sequence ID" value="NZ_AP019860.1"/>
</dbReference>
<dbReference type="InterPro" id="IPR016024">
    <property type="entry name" value="ARM-type_fold"/>
</dbReference>
<keyword evidence="1" id="KW-0175">Coiled coil</keyword>
<dbReference type="InterPro" id="IPR011464">
    <property type="entry name" value="DUF1570"/>
</dbReference>
<keyword evidence="2" id="KW-1133">Transmembrane helix</keyword>
<evidence type="ECO:0000256" key="2">
    <source>
        <dbReference type="SAM" id="Phobius"/>
    </source>
</evidence>
<evidence type="ECO:0000259" key="3">
    <source>
        <dbReference type="Pfam" id="PF07607"/>
    </source>
</evidence>
<dbReference type="EMBL" id="AP019860">
    <property type="protein sequence ID" value="BBM86808.1"/>
    <property type="molecule type" value="Genomic_DNA"/>
</dbReference>
<feature type="coiled-coil region" evidence="1">
    <location>
        <begin position="697"/>
        <end position="787"/>
    </location>
</feature>
<keyword evidence="2" id="KW-0812">Transmembrane</keyword>
<proteinExistence type="predicted"/>